<dbReference type="STRING" id="1321606.SAMD00020551_2859"/>
<keyword evidence="2" id="KW-1185">Reference proteome</keyword>
<gene>
    <name evidence="1" type="ORF">SAMD00020551_2859</name>
</gene>
<organism evidence="1 2">
    <name type="scientific">Mesobacillus selenatarsenatis (strain DSM 18680 / JCM 14380 / FERM P-15431 / SF-1)</name>
    <dbReference type="NCBI Taxonomy" id="1321606"/>
    <lineage>
        <taxon>Bacteria</taxon>
        <taxon>Bacillati</taxon>
        <taxon>Bacillota</taxon>
        <taxon>Bacilli</taxon>
        <taxon>Bacillales</taxon>
        <taxon>Bacillaceae</taxon>
        <taxon>Mesobacillus</taxon>
    </lineage>
</organism>
<protein>
    <recommendedName>
        <fullName evidence="3">IrrE N-terminal-like domain-containing protein</fullName>
    </recommendedName>
</protein>
<sequence>MVTYGTFLLLVEEAEKLNCKVIYDSKKKINFNPNMSITIPLSTTLENVYAFAHEIGHCIDFVNGELDYEKWLNDWSYRITAEMSAWVHAYKILKKLNVPLDGWKDHVDSKLSTYFKYHEVTA</sequence>
<reference evidence="1 2" key="1">
    <citation type="submission" date="2013-06" db="EMBL/GenBank/DDBJ databases">
        <title>Whole genome shotgun sequence of Bacillus selenatarsenatis SF-1.</title>
        <authorList>
            <person name="Kuroda M."/>
            <person name="Sei K."/>
            <person name="Yamashita M."/>
            <person name="Ike M."/>
        </authorList>
    </citation>
    <scope>NUCLEOTIDE SEQUENCE [LARGE SCALE GENOMIC DNA]</scope>
    <source>
        <strain evidence="1 2">SF-1</strain>
    </source>
</reference>
<dbReference type="EMBL" id="BASE01000066">
    <property type="protein sequence ID" value="GAM14706.1"/>
    <property type="molecule type" value="Genomic_DNA"/>
</dbReference>
<evidence type="ECO:0008006" key="3">
    <source>
        <dbReference type="Google" id="ProtNLM"/>
    </source>
</evidence>
<dbReference type="RefSeq" id="WP_041966435.1">
    <property type="nucleotide sequence ID" value="NZ_BASE01000066.1"/>
</dbReference>
<comment type="caution">
    <text evidence="1">The sequence shown here is derived from an EMBL/GenBank/DDBJ whole genome shotgun (WGS) entry which is preliminary data.</text>
</comment>
<evidence type="ECO:0000313" key="1">
    <source>
        <dbReference type="EMBL" id="GAM14706.1"/>
    </source>
</evidence>
<name>A0A0A8X967_MESS1</name>
<dbReference type="OrthoDB" id="2858721at2"/>
<dbReference type="Proteomes" id="UP000031014">
    <property type="component" value="Unassembled WGS sequence"/>
</dbReference>
<dbReference type="AlphaFoldDB" id="A0A0A8X967"/>
<evidence type="ECO:0000313" key="2">
    <source>
        <dbReference type="Proteomes" id="UP000031014"/>
    </source>
</evidence>
<accession>A0A0A8X967</accession>
<proteinExistence type="predicted"/>